<dbReference type="AlphaFoldDB" id="A0A8T1WVH1"/>
<feature type="chain" id="PRO_5035731020" description="Apple domain-containing protein" evidence="3">
    <location>
        <begin position="23"/>
        <end position="334"/>
    </location>
</feature>
<dbReference type="PROSITE" id="PS50948">
    <property type="entry name" value="PAN"/>
    <property type="match status" value="1"/>
</dbReference>
<evidence type="ECO:0000256" key="2">
    <source>
        <dbReference type="ARBA" id="ARBA00023157"/>
    </source>
</evidence>
<feature type="domain" description="Apple" evidence="4">
    <location>
        <begin position="43"/>
        <end position="117"/>
    </location>
</feature>
<evidence type="ECO:0000259" key="4">
    <source>
        <dbReference type="PROSITE" id="PS50948"/>
    </source>
</evidence>
<dbReference type="Pfam" id="PF14295">
    <property type="entry name" value="PAN_4"/>
    <property type="match status" value="4"/>
</dbReference>
<gene>
    <name evidence="5" type="ORF">PHYBOEH_003156</name>
</gene>
<dbReference type="GO" id="GO:0005576">
    <property type="term" value="C:extracellular region"/>
    <property type="evidence" value="ECO:0007669"/>
    <property type="project" value="InterPro"/>
</dbReference>
<name>A0A8T1WVH1_9STRA</name>
<protein>
    <recommendedName>
        <fullName evidence="4">Apple domain-containing protein</fullName>
    </recommendedName>
</protein>
<dbReference type="GO" id="GO:0006508">
    <property type="term" value="P:proteolysis"/>
    <property type="evidence" value="ECO:0007669"/>
    <property type="project" value="InterPro"/>
</dbReference>
<evidence type="ECO:0000313" key="5">
    <source>
        <dbReference type="EMBL" id="KAG7395819.1"/>
    </source>
</evidence>
<sequence length="334" mass="35357">MVHFQLIAALLLSVLSSAQVDAARLRSLAQIPFLPAHRHLASCPITDGVDYVGNDISHVSGVQASDCCTLCSQTSSCGAFTWTNFEGGTCWLKTAKGSTASNSGARSAVLEPDQPTCTLQDSVDYEGNDIANVRSNNSGGCCSICTEWPSCVAFTWSDFNDGTCWLKSAKGAVVPKAGRQSAEVQNLTGQCRLQNNVDFTGFDLSNEPGSNPGACCDSCKRAGSCRAYTWTDFNGGTCWLKTGKGAVVNKPGAVSSDLMDVLPSCSLESNMDYIGNDIADVPASRPADCCALCRARTGCSAFSWTNYNGGTCWLKAYRRIAFAKEGVTSGTIRV</sequence>
<reference evidence="5" key="1">
    <citation type="submission" date="2021-02" db="EMBL/GenBank/DDBJ databases">
        <authorList>
            <person name="Palmer J.M."/>
        </authorList>
    </citation>
    <scope>NUCLEOTIDE SEQUENCE</scope>
    <source>
        <strain evidence="5">SCRP23</strain>
    </source>
</reference>
<proteinExistence type="predicted"/>
<dbReference type="PANTHER" id="PTHR33946:SF4">
    <property type="entry name" value="COAGULATION FACTOR XI"/>
    <property type="match status" value="1"/>
</dbReference>
<keyword evidence="3" id="KW-0732">Signal</keyword>
<evidence type="ECO:0000256" key="1">
    <source>
        <dbReference type="ARBA" id="ARBA00022737"/>
    </source>
</evidence>
<keyword evidence="2" id="KW-1015">Disulfide bond</keyword>
<organism evidence="5 6">
    <name type="scientific">Phytophthora boehmeriae</name>
    <dbReference type="NCBI Taxonomy" id="109152"/>
    <lineage>
        <taxon>Eukaryota</taxon>
        <taxon>Sar</taxon>
        <taxon>Stramenopiles</taxon>
        <taxon>Oomycota</taxon>
        <taxon>Peronosporomycetes</taxon>
        <taxon>Peronosporales</taxon>
        <taxon>Peronosporaceae</taxon>
        <taxon>Phytophthora</taxon>
    </lineage>
</organism>
<dbReference type="PANTHER" id="PTHR33946">
    <property type="match status" value="1"/>
</dbReference>
<evidence type="ECO:0000313" key="6">
    <source>
        <dbReference type="Proteomes" id="UP000693981"/>
    </source>
</evidence>
<dbReference type="InterPro" id="IPR003609">
    <property type="entry name" value="Pan_app"/>
</dbReference>
<evidence type="ECO:0000256" key="3">
    <source>
        <dbReference type="SAM" id="SignalP"/>
    </source>
</evidence>
<dbReference type="Proteomes" id="UP000693981">
    <property type="component" value="Unassembled WGS sequence"/>
</dbReference>
<keyword evidence="6" id="KW-1185">Reference proteome</keyword>
<feature type="signal peptide" evidence="3">
    <location>
        <begin position="1"/>
        <end position="22"/>
    </location>
</feature>
<dbReference type="EMBL" id="JAGDFL010000186">
    <property type="protein sequence ID" value="KAG7395819.1"/>
    <property type="molecule type" value="Genomic_DNA"/>
</dbReference>
<keyword evidence="1" id="KW-0677">Repeat</keyword>
<dbReference type="CDD" id="cd01100">
    <property type="entry name" value="APPLE_Factor_XI_like"/>
    <property type="match status" value="4"/>
</dbReference>
<comment type="caution">
    <text evidence="5">The sequence shown here is derived from an EMBL/GenBank/DDBJ whole genome shotgun (WGS) entry which is preliminary data.</text>
</comment>
<dbReference type="InterPro" id="IPR000177">
    <property type="entry name" value="Apple"/>
</dbReference>
<accession>A0A8T1WVH1</accession>
<dbReference type="SMART" id="SM00223">
    <property type="entry name" value="APPLE"/>
    <property type="match status" value="4"/>
</dbReference>
<dbReference type="OrthoDB" id="568194at2759"/>